<dbReference type="Proteomes" id="UP000244908">
    <property type="component" value="Chromosome"/>
</dbReference>
<organism evidence="2 3">
    <name type="scientific">Limnobaculum parvum</name>
    <dbReference type="NCBI Taxonomy" id="2172103"/>
    <lineage>
        <taxon>Bacteria</taxon>
        <taxon>Pseudomonadati</taxon>
        <taxon>Pseudomonadota</taxon>
        <taxon>Gammaproteobacteria</taxon>
        <taxon>Enterobacterales</taxon>
        <taxon>Budviciaceae</taxon>
        <taxon>Limnobaculum</taxon>
    </lineage>
</organism>
<evidence type="ECO:0000259" key="1">
    <source>
        <dbReference type="Pfam" id="PF05257"/>
    </source>
</evidence>
<dbReference type="EMBL" id="CP029185">
    <property type="protein sequence ID" value="AWH89623.1"/>
    <property type="molecule type" value="Genomic_DNA"/>
</dbReference>
<dbReference type="KEGG" id="lpv:HYN51_14335"/>
<name>A0A2Y9U0T5_9GAMM</name>
<protein>
    <submittedName>
        <fullName evidence="2">CHAP domain-containing protein</fullName>
    </submittedName>
</protein>
<accession>A0A2Y9U0T5</accession>
<keyword evidence="3" id="KW-1185">Reference proteome</keyword>
<sequence>MGPGTSWCASFVNWCMNQAGYINTYSYPALAYGWKPNAWAEGEIHGIDRDPKGVPFLGAIVVFNFSHVAFVVGQTNDGRIVALGGNQGNYYMNITSVGSGAVLYYMKPRGYIVSSESEKLPVLNVAGGEMTYENTHN</sequence>
<dbReference type="AlphaFoldDB" id="A0A2Y9U0T5"/>
<evidence type="ECO:0000313" key="2">
    <source>
        <dbReference type="EMBL" id="AWH89623.1"/>
    </source>
</evidence>
<feature type="domain" description="Peptidase C51" evidence="1">
    <location>
        <begin position="4"/>
        <end position="86"/>
    </location>
</feature>
<dbReference type="InterPro" id="IPR007921">
    <property type="entry name" value="CHAP_dom"/>
</dbReference>
<proteinExistence type="predicted"/>
<evidence type="ECO:0000313" key="3">
    <source>
        <dbReference type="Proteomes" id="UP000244908"/>
    </source>
</evidence>
<dbReference type="Pfam" id="PF05257">
    <property type="entry name" value="CHAP"/>
    <property type="match status" value="1"/>
</dbReference>
<reference evidence="2 3" key="1">
    <citation type="journal article" date="2019" name="Int. J. Syst. Evol. Microbiol.">
        <title>Limnobaculum parvum gen. nov., sp. nov., isolated from a freshwater lake.</title>
        <authorList>
            <person name="Baek C."/>
            <person name="Shin S.K."/>
            <person name="Yi H."/>
        </authorList>
    </citation>
    <scope>NUCLEOTIDE SEQUENCE [LARGE SCALE GENOMIC DNA]</scope>
    <source>
        <strain evidence="2 3">HYN0051</strain>
    </source>
</reference>
<gene>
    <name evidence="2" type="ORF">HYN51_14335</name>
</gene>